<dbReference type="GeneID" id="93468854"/>
<evidence type="ECO:0000313" key="2">
    <source>
        <dbReference type="EMBL" id="MBO4139034.1"/>
    </source>
</evidence>
<accession>A0AAW4JJK7</accession>
<dbReference type="GO" id="GO:0019290">
    <property type="term" value="P:siderophore biosynthetic process"/>
    <property type="evidence" value="ECO:0007669"/>
    <property type="project" value="TreeGrafter"/>
</dbReference>
<reference evidence="3 4" key="1">
    <citation type="submission" date="2016-06" db="EMBL/GenBank/DDBJ databases">
        <authorList>
            <person name="Varghese N."/>
            <person name="Submissions Spin"/>
        </authorList>
    </citation>
    <scope>NUCLEOTIDE SEQUENCE [LARGE SCALE GENOMIC DNA]</scope>
    <source>
        <strain evidence="3 4">DSM 45142</strain>
    </source>
</reference>
<dbReference type="Pfam" id="PF03621">
    <property type="entry name" value="MbtH"/>
    <property type="match status" value="1"/>
</dbReference>
<sequence>MNLFDNPDGKFSVLVNEEEQFSLWPATLSVPAGWTVVHGEDSRQACVDYIERHWTDLRPRSARHDPATTSASR</sequence>
<dbReference type="RefSeq" id="WP_091416312.1">
    <property type="nucleotide sequence ID" value="NZ_FMCQ01000002.1"/>
</dbReference>
<organism evidence="2 5">
    <name type="scientific">Micromonospora tulbaghiae</name>
    <dbReference type="NCBI Taxonomy" id="479978"/>
    <lineage>
        <taxon>Bacteria</taxon>
        <taxon>Bacillati</taxon>
        <taxon>Actinomycetota</taxon>
        <taxon>Actinomycetes</taxon>
        <taxon>Micromonosporales</taxon>
        <taxon>Micromonosporaceae</taxon>
        <taxon>Micromonospora</taxon>
    </lineage>
</organism>
<dbReference type="Gene3D" id="3.90.820.10">
    <property type="entry name" value="Structural Genomics, Unknown Function 30-nov-00 1gh9 Mol_id"/>
    <property type="match status" value="1"/>
</dbReference>
<dbReference type="EMBL" id="JAGFVQ010000003">
    <property type="protein sequence ID" value="MBO4139034.1"/>
    <property type="molecule type" value="Genomic_DNA"/>
</dbReference>
<evidence type="ECO:0000313" key="3">
    <source>
        <dbReference type="EMBL" id="SCE72993.1"/>
    </source>
</evidence>
<dbReference type="InterPro" id="IPR037407">
    <property type="entry name" value="MLP_fam"/>
</dbReference>
<dbReference type="PANTHER" id="PTHR38444:SF1">
    <property type="entry name" value="ENTEROBACTIN BIOSYNTHESIS PROTEIN YBDZ"/>
    <property type="match status" value="1"/>
</dbReference>
<dbReference type="Proteomes" id="UP000669887">
    <property type="component" value="Unassembled WGS sequence"/>
</dbReference>
<dbReference type="PANTHER" id="PTHR38444">
    <property type="entry name" value="ENTEROBACTIN BIOSYNTHESIS PROTEIN YBDZ"/>
    <property type="match status" value="1"/>
</dbReference>
<feature type="domain" description="MbtH-like" evidence="1">
    <location>
        <begin position="2"/>
        <end position="52"/>
    </location>
</feature>
<dbReference type="Proteomes" id="UP000199405">
    <property type="component" value="Unassembled WGS sequence"/>
</dbReference>
<evidence type="ECO:0000259" key="1">
    <source>
        <dbReference type="SMART" id="SM00923"/>
    </source>
</evidence>
<name>A0AAW4JJK7_9ACTN</name>
<dbReference type="GO" id="GO:0005829">
    <property type="term" value="C:cytosol"/>
    <property type="evidence" value="ECO:0007669"/>
    <property type="project" value="TreeGrafter"/>
</dbReference>
<gene>
    <name evidence="3" type="ORF">GA0070562_2064</name>
    <name evidence="2" type="ORF">J5U46_02540</name>
</gene>
<dbReference type="InterPro" id="IPR005153">
    <property type="entry name" value="MbtH-like_dom"/>
</dbReference>
<protein>
    <submittedName>
        <fullName evidence="2">MbtH family NRPS accessory protein</fullName>
    </submittedName>
    <submittedName>
        <fullName evidence="3">MbtH protein</fullName>
    </submittedName>
</protein>
<dbReference type="InterPro" id="IPR038020">
    <property type="entry name" value="MbtH-like_sf"/>
</dbReference>
<proteinExistence type="predicted"/>
<keyword evidence="4" id="KW-1185">Reference proteome</keyword>
<evidence type="ECO:0000313" key="4">
    <source>
        <dbReference type="Proteomes" id="UP000199405"/>
    </source>
</evidence>
<dbReference type="SMART" id="SM00923">
    <property type="entry name" value="MbtH"/>
    <property type="match status" value="1"/>
</dbReference>
<dbReference type="EMBL" id="FMCQ01000002">
    <property type="protein sequence ID" value="SCE72993.1"/>
    <property type="molecule type" value="Genomic_DNA"/>
</dbReference>
<comment type="caution">
    <text evidence="2">The sequence shown here is derived from an EMBL/GenBank/DDBJ whole genome shotgun (WGS) entry which is preliminary data.</text>
</comment>
<reference evidence="2" key="2">
    <citation type="submission" date="2021-03" db="EMBL/GenBank/DDBJ databases">
        <title>X isolated from Micromonospora tulbaghiae.</title>
        <authorList>
            <person name="Stennett H.L."/>
        </authorList>
    </citation>
    <scope>NUCLEOTIDE SEQUENCE</scope>
    <source>
        <strain evidence="2">28M1-20</strain>
    </source>
</reference>
<dbReference type="AlphaFoldDB" id="A0AAW4JJK7"/>
<evidence type="ECO:0000313" key="5">
    <source>
        <dbReference type="Proteomes" id="UP000669887"/>
    </source>
</evidence>
<dbReference type="SUPFAM" id="SSF160582">
    <property type="entry name" value="MbtH-like"/>
    <property type="match status" value="1"/>
</dbReference>